<sequence length="914" mass="101293">MKLPLSSFMFLHLPSIILLSLFHPLLADETFPLKRPACDSNERLALSQFKESLTVAKFACRDPKVASWELHGVEGDCCSWDGVECDSSTGHVIGLNLSSSCLYGSINSTSSLFHLVHLQKLDLSINDFNYSEIPPAIANLSRLTYLKLSNSSFSGQIPSELSQLSNLSILDLSYNVDLFSGGKLIELTNPNLRSLVHNLTSLEQLYLDDVIVSPEALKTLANFSSLKTLSLQYCGLFGEFPPGIFQLPNLQFLDIENNQNLTRIIPEFHSSSPLRSLKLGRTGFSGELPASIGNLNSLNVLDMSYCNFYGSIPSSFASLTQLSSLGLSSNQLTGTLPSWLMNLTNLKRLYLSSNKFQGSIPATISNLRNLEYLDLAANNFTGTVEMDMFLRLRNLTLLLLSFNNLSLILKPSTSVVQKFLVLGFGSCNLTEFPSVLLNQNELQWLDLSYNNIHGLVPKWIWNSSKKTLGYLNLGHNVLTGFEQSPTYLPWSALKIINLQSNNLKGSIPIPPKSTKVYLASDNELTGRIPESICDLNELDTLDLSYNNLSGLLPPCFSNFSSSLSILKLRRNGFHGSIPLAFTRDSNLKMIDLSENQLQGQVPRSLANCSILEHLDLSGNQINDTFPSWLGNLVHLKVVILRANQFHGVINSPELETNLGFPALQIIDLSHNAFSGALPSNYFRTWKAMTFVDMQTLQYMKAHKSVYMESCGWLYDFHYSFVLMNKGTETAYDRIQEFLIAIDLSSNRFEDEIPEVIGNLKSLHSLNLSSNILSGRIPASLGNLKMLESLDLSHNKLSGQIPQELAQLKSLAVFDVSYNHLTGGIPQGEQFGTFNASSFYENSGLCGNPLPHACGRSENSPRTTAIEEDGGSKFEVDWRIVFAGYSTGIAMGVGLGYWFTTSKNNWFVKHFGGSH</sequence>
<dbReference type="PRINTS" id="PR00019">
    <property type="entry name" value="LEURICHRPT"/>
</dbReference>
<comment type="caution">
    <text evidence="15">The sequence shown here is derived from an EMBL/GenBank/DDBJ whole genome shotgun (WGS) entry which is preliminary data.</text>
</comment>
<keyword evidence="6 12" id="KW-0732">Signal</keyword>
<evidence type="ECO:0000256" key="12">
    <source>
        <dbReference type="SAM" id="SignalP"/>
    </source>
</evidence>
<dbReference type="Proteomes" id="UP000796880">
    <property type="component" value="Unassembled WGS sequence"/>
</dbReference>
<evidence type="ECO:0000256" key="8">
    <source>
        <dbReference type="ARBA" id="ARBA00022989"/>
    </source>
</evidence>
<dbReference type="Gene3D" id="3.80.10.10">
    <property type="entry name" value="Ribonuclease Inhibitor"/>
    <property type="match status" value="4"/>
</dbReference>
<evidence type="ECO:0000256" key="1">
    <source>
        <dbReference type="ARBA" id="ARBA00004251"/>
    </source>
</evidence>
<dbReference type="PROSITE" id="PS51450">
    <property type="entry name" value="LRR"/>
    <property type="match status" value="1"/>
</dbReference>
<feature type="signal peptide" evidence="12">
    <location>
        <begin position="1"/>
        <end position="27"/>
    </location>
</feature>
<feature type="chain" id="PRO_5035464396" description="Leucine-rich repeat-containing N-terminal plant-type domain-containing protein" evidence="12">
    <location>
        <begin position="28"/>
        <end position="914"/>
    </location>
</feature>
<dbReference type="SUPFAM" id="SSF52058">
    <property type="entry name" value="L domain-like"/>
    <property type="match status" value="2"/>
</dbReference>
<evidence type="ECO:0000259" key="14">
    <source>
        <dbReference type="Pfam" id="PF23598"/>
    </source>
</evidence>
<evidence type="ECO:0000256" key="4">
    <source>
        <dbReference type="ARBA" id="ARBA00022614"/>
    </source>
</evidence>
<dbReference type="SUPFAM" id="SSF52047">
    <property type="entry name" value="RNI-like"/>
    <property type="match status" value="1"/>
</dbReference>
<dbReference type="PANTHER" id="PTHR48061:SF12">
    <property type="entry name" value="DISEASE RESISTANCE LIKE PROTEIN"/>
    <property type="match status" value="1"/>
</dbReference>
<dbReference type="SMART" id="SM00365">
    <property type="entry name" value="LRR_SD22"/>
    <property type="match status" value="3"/>
</dbReference>
<accession>A0A8K0H0A0</accession>
<dbReference type="InterPro" id="IPR001611">
    <property type="entry name" value="Leu-rich_rpt"/>
</dbReference>
<dbReference type="OrthoDB" id="1910043at2759"/>
<proteinExistence type="inferred from homology"/>
<evidence type="ECO:0000256" key="3">
    <source>
        <dbReference type="ARBA" id="ARBA00022475"/>
    </source>
</evidence>
<dbReference type="InterPro" id="IPR046956">
    <property type="entry name" value="RLP23-like"/>
</dbReference>
<name>A0A8K0H0A0_9ROSA</name>
<dbReference type="AlphaFoldDB" id="A0A8K0H0A0"/>
<dbReference type="Pfam" id="PF00560">
    <property type="entry name" value="LRR_1"/>
    <property type="match status" value="4"/>
</dbReference>
<gene>
    <name evidence="15" type="ORF">FNV43_RR12945</name>
</gene>
<reference evidence="15" key="1">
    <citation type="submission" date="2020-03" db="EMBL/GenBank/DDBJ databases">
        <title>A high-quality chromosome-level genome assembly of a woody plant with both climbing and erect habits, Rhamnella rubrinervis.</title>
        <authorList>
            <person name="Lu Z."/>
            <person name="Yang Y."/>
            <person name="Zhu X."/>
            <person name="Sun Y."/>
        </authorList>
    </citation>
    <scope>NUCLEOTIDE SEQUENCE</scope>
    <source>
        <strain evidence="15">BYM</strain>
        <tissue evidence="15">Leaf</tissue>
    </source>
</reference>
<dbReference type="InterPro" id="IPR055414">
    <property type="entry name" value="LRR_R13L4/SHOC2-like"/>
</dbReference>
<dbReference type="GO" id="GO:0005886">
    <property type="term" value="C:plasma membrane"/>
    <property type="evidence" value="ECO:0007669"/>
    <property type="project" value="UniProtKB-SubCell"/>
</dbReference>
<keyword evidence="8" id="KW-1133">Transmembrane helix</keyword>
<organism evidence="15 16">
    <name type="scientific">Rhamnella rubrinervis</name>
    <dbReference type="NCBI Taxonomy" id="2594499"/>
    <lineage>
        <taxon>Eukaryota</taxon>
        <taxon>Viridiplantae</taxon>
        <taxon>Streptophyta</taxon>
        <taxon>Embryophyta</taxon>
        <taxon>Tracheophyta</taxon>
        <taxon>Spermatophyta</taxon>
        <taxon>Magnoliopsida</taxon>
        <taxon>eudicotyledons</taxon>
        <taxon>Gunneridae</taxon>
        <taxon>Pentapetalae</taxon>
        <taxon>rosids</taxon>
        <taxon>fabids</taxon>
        <taxon>Rosales</taxon>
        <taxon>Rhamnaceae</taxon>
        <taxon>rhamnoid group</taxon>
        <taxon>Rhamneae</taxon>
        <taxon>Rhamnella</taxon>
    </lineage>
</organism>
<keyword evidence="3" id="KW-1003">Cell membrane</keyword>
<evidence type="ECO:0000259" key="13">
    <source>
        <dbReference type="Pfam" id="PF08263"/>
    </source>
</evidence>
<dbReference type="Pfam" id="PF13855">
    <property type="entry name" value="LRR_8"/>
    <property type="match status" value="2"/>
</dbReference>
<dbReference type="InterPro" id="IPR013210">
    <property type="entry name" value="LRR_N_plant-typ"/>
</dbReference>
<dbReference type="SMART" id="SM00369">
    <property type="entry name" value="LRR_TYP"/>
    <property type="match status" value="10"/>
</dbReference>
<feature type="domain" description="Leucine-rich repeat-containing N-terminal plant-type" evidence="13">
    <location>
        <begin position="40"/>
        <end position="86"/>
    </location>
</feature>
<evidence type="ECO:0000256" key="7">
    <source>
        <dbReference type="ARBA" id="ARBA00022737"/>
    </source>
</evidence>
<comment type="subcellular location">
    <subcellularLocation>
        <location evidence="1">Cell membrane</location>
        <topology evidence="1">Single-pass type I membrane protein</topology>
    </subcellularLocation>
</comment>
<evidence type="ECO:0000256" key="10">
    <source>
        <dbReference type="ARBA" id="ARBA00023170"/>
    </source>
</evidence>
<dbReference type="FunFam" id="3.80.10.10:FF:000095">
    <property type="entry name" value="LRR receptor-like serine/threonine-protein kinase GSO1"/>
    <property type="match status" value="2"/>
</dbReference>
<evidence type="ECO:0000256" key="11">
    <source>
        <dbReference type="ARBA" id="ARBA00023180"/>
    </source>
</evidence>
<keyword evidence="11" id="KW-0325">Glycoprotein</keyword>
<dbReference type="Pfam" id="PF08263">
    <property type="entry name" value="LRRNT_2"/>
    <property type="match status" value="1"/>
</dbReference>
<dbReference type="EMBL" id="VOIH02000006">
    <property type="protein sequence ID" value="KAF3443263.1"/>
    <property type="molecule type" value="Genomic_DNA"/>
</dbReference>
<keyword evidence="9" id="KW-0472">Membrane</keyword>
<evidence type="ECO:0000313" key="15">
    <source>
        <dbReference type="EMBL" id="KAF3443263.1"/>
    </source>
</evidence>
<evidence type="ECO:0000256" key="5">
    <source>
        <dbReference type="ARBA" id="ARBA00022692"/>
    </source>
</evidence>
<evidence type="ECO:0000256" key="9">
    <source>
        <dbReference type="ARBA" id="ARBA00023136"/>
    </source>
</evidence>
<protein>
    <recommendedName>
        <fullName evidence="17">Leucine-rich repeat-containing N-terminal plant-type domain-containing protein</fullName>
    </recommendedName>
</protein>
<keyword evidence="4" id="KW-0433">Leucine-rich repeat</keyword>
<dbReference type="PANTHER" id="PTHR48061">
    <property type="entry name" value="LEUCINE-RICH REPEAT RECEPTOR PROTEIN KINASE EMS1-LIKE-RELATED"/>
    <property type="match status" value="1"/>
</dbReference>
<feature type="domain" description="Disease resistance R13L4/SHOC-2-like LRR" evidence="14">
    <location>
        <begin position="249"/>
        <end position="473"/>
    </location>
</feature>
<dbReference type="InterPro" id="IPR032675">
    <property type="entry name" value="LRR_dom_sf"/>
</dbReference>
<dbReference type="FunFam" id="3.80.10.10:FF:000383">
    <property type="entry name" value="Leucine-rich repeat receptor protein kinase EMS1"/>
    <property type="match status" value="1"/>
</dbReference>
<evidence type="ECO:0000256" key="6">
    <source>
        <dbReference type="ARBA" id="ARBA00022729"/>
    </source>
</evidence>
<evidence type="ECO:0000313" key="16">
    <source>
        <dbReference type="Proteomes" id="UP000796880"/>
    </source>
</evidence>
<keyword evidence="10" id="KW-0675">Receptor</keyword>
<evidence type="ECO:0008006" key="17">
    <source>
        <dbReference type="Google" id="ProtNLM"/>
    </source>
</evidence>
<dbReference type="InterPro" id="IPR003591">
    <property type="entry name" value="Leu-rich_rpt_typical-subtyp"/>
</dbReference>
<evidence type="ECO:0000256" key="2">
    <source>
        <dbReference type="ARBA" id="ARBA00009592"/>
    </source>
</evidence>
<dbReference type="Pfam" id="PF23598">
    <property type="entry name" value="LRR_14"/>
    <property type="match status" value="1"/>
</dbReference>
<comment type="similarity">
    <text evidence="2">Belongs to the RLP family.</text>
</comment>
<keyword evidence="5" id="KW-0812">Transmembrane</keyword>
<keyword evidence="7" id="KW-0677">Repeat</keyword>
<keyword evidence="16" id="KW-1185">Reference proteome</keyword>